<evidence type="ECO:0000256" key="6">
    <source>
        <dbReference type="ARBA" id="ARBA00023014"/>
    </source>
</evidence>
<evidence type="ECO:0000256" key="10">
    <source>
        <dbReference type="HAMAP-Rule" id="MF_01225"/>
    </source>
</evidence>
<dbReference type="GO" id="GO:0046872">
    <property type="term" value="F:metal ion binding"/>
    <property type="evidence" value="ECO:0007669"/>
    <property type="project" value="UniProtKB-KW"/>
</dbReference>
<dbReference type="GeneID" id="59149142"/>
<dbReference type="InterPro" id="IPR050105">
    <property type="entry name" value="MoCo_biosynth_MoaA/MoaC"/>
</dbReference>
<gene>
    <name evidence="10 12" type="primary">moaA</name>
    <name evidence="12" type="ORF">IG193_04560</name>
</gene>
<feature type="domain" description="Radical SAM core" evidence="11">
    <location>
        <begin position="5"/>
        <end position="233"/>
    </location>
</feature>
<proteinExistence type="inferred from homology"/>
<keyword evidence="3 10" id="KW-0479">Metal-binding</keyword>
<dbReference type="RefSeq" id="WP_192818043.1">
    <property type="nucleotide sequence ID" value="NZ_CP062310.1"/>
</dbReference>
<feature type="binding site" evidence="10">
    <location>
        <position position="246"/>
    </location>
    <ligand>
        <name>[4Fe-4S] cluster</name>
        <dbReference type="ChEBI" id="CHEBI:49883"/>
        <label>2</label>
        <note>4Fe-4S-substrate</note>
    </ligand>
</feature>
<dbReference type="SFLD" id="SFLDG01383">
    <property type="entry name" value="cyclic_pyranopterin_phosphate"/>
    <property type="match status" value="1"/>
</dbReference>
<dbReference type="InterPro" id="IPR007197">
    <property type="entry name" value="rSAM"/>
</dbReference>
<dbReference type="InterPro" id="IPR013485">
    <property type="entry name" value="MoaA_arc"/>
</dbReference>
<evidence type="ECO:0000256" key="3">
    <source>
        <dbReference type="ARBA" id="ARBA00022723"/>
    </source>
</evidence>
<feature type="binding site" evidence="10">
    <location>
        <position position="28"/>
    </location>
    <ligand>
        <name>[4Fe-4S] cluster</name>
        <dbReference type="ChEBI" id="CHEBI:49883"/>
        <label>1</label>
        <note>4Fe-4S-S-AdoMet</note>
    </ligand>
</feature>
<keyword evidence="8 10" id="KW-0501">Molybdenum cofactor biosynthesis</keyword>
<dbReference type="EC" id="4.1.99.22" evidence="10"/>
<dbReference type="SMART" id="SM00729">
    <property type="entry name" value="Elp3"/>
    <property type="match status" value="1"/>
</dbReference>
<dbReference type="CDD" id="cd01335">
    <property type="entry name" value="Radical_SAM"/>
    <property type="match status" value="1"/>
</dbReference>
<dbReference type="SFLD" id="SFLDS00029">
    <property type="entry name" value="Radical_SAM"/>
    <property type="match status" value="1"/>
</dbReference>
<accession>A0A7L9FE51</accession>
<dbReference type="GO" id="GO:0006777">
    <property type="term" value="P:Mo-molybdopterin cofactor biosynthetic process"/>
    <property type="evidence" value="ECO:0007669"/>
    <property type="project" value="UniProtKB-UniRule"/>
</dbReference>
<feature type="binding site" evidence="10">
    <location>
        <begin position="251"/>
        <end position="253"/>
    </location>
    <ligand>
        <name>GTP</name>
        <dbReference type="ChEBI" id="CHEBI:37565"/>
    </ligand>
</feature>
<dbReference type="Pfam" id="PF04055">
    <property type="entry name" value="Radical_SAM"/>
    <property type="match status" value="1"/>
</dbReference>
<dbReference type="Proteomes" id="UP000594121">
    <property type="component" value="Chromosome"/>
</dbReference>
<protein>
    <recommendedName>
        <fullName evidence="10">Probable GTP 3',8-cyclase</fullName>
        <ecNumber evidence="10">4.1.99.22</ecNumber>
    </recommendedName>
    <alternativeName>
        <fullName evidence="10">Molybdenum cofactor biosynthesis protein A</fullName>
    </alternativeName>
</protein>
<dbReference type="Gene3D" id="3.20.20.70">
    <property type="entry name" value="Aldolase class I"/>
    <property type="match status" value="1"/>
</dbReference>
<dbReference type="GO" id="GO:0061799">
    <property type="term" value="F:cyclic pyranopterin monophosphate synthase activity"/>
    <property type="evidence" value="ECO:0007669"/>
    <property type="project" value="TreeGrafter"/>
</dbReference>
<name>A0A7L9FE51_9CREN</name>
<keyword evidence="5 10" id="KW-0408">Iron</keyword>
<dbReference type="InterPro" id="IPR040064">
    <property type="entry name" value="MoaA-like"/>
</dbReference>
<dbReference type="NCBIfam" id="TIGR02668">
    <property type="entry name" value="moaA_archaeal"/>
    <property type="match status" value="1"/>
</dbReference>
<dbReference type="NCBIfam" id="NF001199">
    <property type="entry name" value="PRK00164.2-1"/>
    <property type="match status" value="1"/>
</dbReference>
<dbReference type="GO" id="GO:0005525">
    <property type="term" value="F:GTP binding"/>
    <property type="evidence" value="ECO:0007669"/>
    <property type="project" value="UniProtKB-UniRule"/>
</dbReference>
<evidence type="ECO:0000259" key="11">
    <source>
        <dbReference type="PROSITE" id="PS51918"/>
    </source>
</evidence>
<evidence type="ECO:0000256" key="1">
    <source>
        <dbReference type="ARBA" id="ARBA00022485"/>
    </source>
</evidence>
<evidence type="ECO:0000256" key="8">
    <source>
        <dbReference type="ARBA" id="ARBA00023150"/>
    </source>
</evidence>
<reference evidence="12 13" key="1">
    <citation type="submission" date="2020-10" db="EMBL/GenBank/DDBJ databases">
        <title>Thermofilum lucidum 3507LT sp. nov. a novel member of Thermofilaceae family isolated from Chile hot spring, and proposal of description order Thermofilales.</title>
        <authorList>
            <person name="Zayulina K.S."/>
            <person name="Elcheninov A.G."/>
            <person name="Toshchakov S.V."/>
            <person name="Kublanov I.V."/>
        </authorList>
    </citation>
    <scope>NUCLEOTIDE SEQUENCE [LARGE SCALE GENOMIC DNA]</scope>
    <source>
        <strain evidence="12 13">3507LT</strain>
    </source>
</reference>
<dbReference type="SFLD" id="SFLDG01067">
    <property type="entry name" value="SPASM/twitch_domain_containing"/>
    <property type="match status" value="1"/>
</dbReference>
<evidence type="ECO:0000256" key="5">
    <source>
        <dbReference type="ARBA" id="ARBA00023004"/>
    </source>
</evidence>
<keyword evidence="4 10" id="KW-0547">Nucleotide-binding</keyword>
<feature type="binding site" evidence="10">
    <location>
        <position position="65"/>
    </location>
    <ligand>
        <name>S-adenosyl-L-methionine</name>
        <dbReference type="ChEBI" id="CHEBI:59789"/>
    </ligand>
</feature>
<comment type="function">
    <text evidence="10">Catalyzes the cyclization of GTP to (8S)-3',8-cyclo-7,8-dihydroguanosine 5'-triphosphate.</text>
</comment>
<dbReference type="InterPro" id="IPR013785">
    <property type="entry name" value="Aldolase_TIM"/>
</dbReference>
<comment type="caution">
    <text evidence="10">Lacks conserved residue(s) required for the propagation of feature annotation.</text>
</comment>
<comment type="catalytic activity">
    <reaction evidence="10">
        <text>GTP + AH2 + S-adenosyl-L-methionine = (8S)-3',8-cyclo-7,8-dihydroguanosine 5'-triphosphate + 5'-deoxyadenosine + L-methionine + A + H(+)</text>
        <dbReference type="Rhea" id="RHEA:49576"/>
        <dbReference type="ChEBI" id="CHEBI:13193"/>
        <dbReference type="ChEBI" id="CHEBI:15378"/>
        <dbReference type="ChEBI" id="CHEBI:17319"/>
        <dbReference type="ChEBI" id="CHEBI:17499"/>
        <dbReference type="ChEBI" id="CHEBI:37565"/>
        <dbReference type="ChEBI" id="CHEBI:57844"/>
        <dbReference type="ChEBI" id="CHEBI:59789"/>
        <dbReference type="ChEBI" id="CHEBI:131766"/>
        <dbReference type="EC" id="4.1.99.22"/>
    </reaction>
</comment>
<dbReference type="HAMAP" id="MF_01225_A">
    <property type="entry name" value="MoaA_A"/>
    <property type="match status" value="1"/>
</dbReference>
<evidence type="ECO:0000313" key="12">
    <source>
        <dbReference type="EMBL" id="QOJ78070.1"/>
    </source>
</evidence>
<feature type="binding site" evidence="10">
    <location>
        <position position="61"/>
    </location>
    <ligand>
        <name>GTP</name>
        <dbReference type="ChEBI" id="CHEBI:37565"/>
    </ligand>
</feature>
<evidence type="ECO:0000256" key="7">
    <source>
        <dbReference type="ARBA" id="ARBA00023134"/>
    </source>
</evidence>
<dbReference type="InterPro" id="IPR010505">
    <property type="entry name" value="MoaA_twitch"/>
</dbReference>
<comment type="similarity">
    <text evidence="10">Belongs to the radical SAM superfamily. MoaA family.</text>
</comment>
<dbReference type="InParanoid" id="A0A7L9FE51"/>
<feature type="binding site" evidence="10">
    <location>
        <position position="249"/>
    </location>
    <ligand>
        <name>[4Fe-4S] cluster</name>
        <dbReference type="ChEBI" id="CHEBI:49883"/>
        <label>2</label>
        <note>4Fe-4S-substrate</note>
    </ligand>
</feature>
<keyword evidence="9 10" id="KW-0456">Lyase</keyword>
<feature type="binding site" evidence="10">
    <location>
        <position position="25"/>
    </location>
    <ligand>
        <name>[4Fe-4S] cluster</name>
        <dbReference type="ChEBI" id="CHEBI:49883"/>
        <label>1</label>
        <note>4Fe-4S-S-AdoMet</note>
    </ligand>
</feature>
<dbReference type="PANTHER" id="PTHR22960:SF0">
    <property type="entry name" value="MOLYBDENUM COFACTOR BIOSYNTHESIS PROTEIN 1"/>
    <property type="match status" value="1"/>
</dbReference>
<keyword evidence="7 10" id="KW-0342">GTP-binding</keyword>
<keyword evidence="6 10" id="KW-0411">Iron-sulfur</keyword>
<dbReference type="InterPro" id="IPR006638">
    <property type="entry name" value="Elp3/MiaA/NifB-like_rSAM"/>
</dbReference>
<feature type="binding site" evidence="10">
    <location>
        <position position="263"/>
    </location>
    <ligand>
        <name>[4Fe-4S] cluster</name>
        <dbReference type="ChEBI" id="CHEBI:49883"/>
        <label>2</label>
        <note>4Fe-4S-substrate</note>
    </ligand>
</feature>
<dbReference type="SUPFAM" id="SSF102114">
    <property type="entry name" value="Radical SAM enzymes"/>
    <property type="match status" value="1"/>
</dbReference>
<dbReference type="GO" id="GO:0061798">
    <property type="term" value="F:GTP 3',8'-cyclase activity"/>
    <property type="evidence" value="ECO:0007669"/>
    <property type="project" value="UniProtKB-UniRule"/>
</dbReference>
<feature type="binding site" evidence="10">
    <location>
        <position position="116"/>
    </location>
    <ligand>
        <name>S-adenosyl-L-methionine</name>
        <dbReference type="ChEBI" id="CHEBI:59789"/>
    </ligand>
</feature>
<keyword evidence="1 10" id="KW-0004">4Fe-4S</keyword>
<evidence type="ECO:0000256" key="2">
    <source>
        <dbReference type="ARBA" id="ARBA00022691"/>
    </source>
</evidence>
<dbReference type="GO" id="GO:0051539">
    <property type="term" value="F:4 iron, 4 sulfur cluster binding"/>
    <property type="evidence" value="ECO:0007669"/>
    <property type="project" value="UniProtKB-UniRule"/>
</dbReference>
<dbReference type="UniPathway" id="UPA00344"/>
<dbReference type="InterPro" id="IPR058240">
    <property type="entry name" value="rSAM_sf"/>
</dbReference>
<dbReference type="AlphaFoldDB" id="A0A7L9FE51"/>
<dbReference type="PROSITE" id="PS51918">
    <property type="entry name" value="RADICAL_SAM"/>
    <property type="match status" value="1"/>
</dbReference>
<keyword evidence="2 10" id="KW-0949">S-adenosyl-L-methionine</keyword>
<dbReference type="FunCoup" id="A0A7L9FE51">
    <property type="interactions" value="78"/>
</dbReference>
<comment type="pathway">
    <text evidence="10">Cofactor biosynthesis; molybdopterin biosynthesis.</text>
</comment>
<feature type="binding site" evidence="10">
    <location>
        <position position="14"/>
    </location>
    <ligand>
        <name>GTP</name>
        <dbReference type="ChEBI" id="CHEBI:37565"/>
    </ligand>
</feature>
<dbReference type="SFLD" id="SFLDG01386">
    <property type="entry name" value="main_SPASM_domain-containing"/>
    <property type="match status" value="1"/>
</dbReference>
<dbReference type="GO" id="GO:1904047">
    <property type="term" value="F:S-adenosyl-L-methionine binding"/>
    <property type="evidence" value="ECO:0007669"/>
    <property type="project" value="UniProtKB-UniRule"/>
</dbReference>
<dbReference type="PANTHER" id="PTHR22960">
    <property type="entry name" value="MOLYBDOPTERIN COFACTOR SYNTHESIS PROTEIN A"/>
    <property type="match status" value="1"/>
</dbReference>
<comment type="cofactor">
    <cofactor evidence="10">
        <name>[4Fe-4S] cluster</name>
        <dbReference type="ChEBI" id="CHEBI:49883"/>
    </cofactor>
    <text evidence="10">Binds 2 [4Fe-4S] clusters. Binds 1 [4Fe-4S] cluster coordinated with 3 cysteines and an exchangeable S-adenosyl-L-methionine and 1 [4Fe-4S] cluster coordinated with 3 cysteines and the GTP-derived substrate.</text>
</comment>
<organism evidence="12 13">
    <name type="scientific">Infirmifilum lucidum</name>
    <dbReference type="NCBI Taxonomy" id="2776706"/>
    <lineage>
        <taxon>Archaea</taxon>
        <taxon>Thermoproteota</taxon>
        <taxon>Thermoprotei</taxon>
        <taxon>Thermofilales</taxon>
        <taxon>Thermofilaceae</taxon>
        <taxon>Infirmifilum</taxon>
    </lineage>
</organism>
<evidence type="ECO:0000256" key="4">
    <source>
        <dbReference type="ARBA" id="ARBA00022741"/>
    </source>
</evidence>
<keyword evidence="13" id="KW-1185">Reference proteome</keyword>
<feature type="binding site" evidence="10">
    <location>
        <position position="152"/>
    </location>
    <ligand>
        <name>GTP</name>
        <dbReference type="ChEBI" id="CHEBI:37565"/>
    </ligand>
</feature>
<feature type="binding site" evidence="10">
    <location>
        <position position="21"/>
    </location>
    <ligand>
        <name>[4Fe-4S] cluster</name>
        <dbReference type="ChEBI" id="CHEBI:49883"/>
        <label>1</label>
        <note>4Fe-4S-S-AdoMet</note>
    </ligand>
</feature>
<dbReference type="EMBL" id="CP062310">
    <property type="protein sequence ID" value="QOJ78070.1"/>
    <property type="molecule type" value="Genomic_DNA"/>
</dbReference>
<feature type="binding site" evidence="10">
    <location>
        <position position="92"/>
    </location>
    <ligand>
        <name>GTP</name>
        <dbReference type="ChEBI" id="CHEBI:37565"/>
    </ligand>
</feature>
<evidence type="ECO:0000313" key="13">
    <source>
        <dbReference type="Proteomes" id="UP000594121"/>
    </source>
</evidence>
<dbReference type="Pfam" id="PF06463">
    <property type="entry name" value="Mob_synth_C"/>
    <property type="match status" value="1"/>
</dbReference>
<evidence type="ECO:0000256" key="9">
    <source>
        <dbReference type="ARBA" id="ARBA00023239"/>
    </source>
</evidence>
<sequence length="327" mass="36645">MLVDRFGRPLTNLRISVTSKCNYACIFCHREGEESTADKLSTRDIELVARAAYSLGIKTFKLTGGEPLIRPDIEEIVSGIKSISRDVEVSATTNGYFLLERAKSLQEAGLDRLNVSLHAISPVNYNTMTGVRGSERVIKGLHLARDLGIPVKLNFVLTKYNVVELPQLLDFASKMSFDINIIELIPEGKGRENFHALYYPVEKVLPMLAEKSSKIERRSLHNRPVFILDTGIRVEVIANYCNPMFCLGCTRIRLTHDAKLKPCLNRNDNLVDIGSILHGGDTSQEEKLRNLVDAIKLVNSLREPFFKLNGNKCISYKGSLVGEPRKI</sequence>
<dbReference type="KEGG" id="thel:IG193_04560"/>